<evidence type="ECO:0000313" key="2">
    <source>
        <dbReference type="EMBL" id="NTS33795.1"/>
    </source>
</evidence>
<accession>A0A849VUY0</accession>
<comment type="similarity">
    <text evidence="1">Belongs to the phD/YefM antitoxin family.</text>
</comment>
<protein>
    <submittedName>
        <fullName evidence="2">Type II toxin-antitoxin system Phd/YefM family antitoxin</fullName>
    </submittedName>
</protein>
<reference evidence="2 3" key="1">
    <citation type="submission" date="2020-05" db="EMBL/GenBank/DDBJ databases">
        <authorList>
            <person name="Kim M.K."/>
        </authorList>
    </citation>
    <scope>NUCLEOTIDE SEQUENCE [LARGE SCALE GENOMIC DNA]</scope>
    <source>
        <strain evidence="2 3">BT25</strain>
    </source>
</reference>
<evidence type="ECO:0000313" key="3">
    <source>
        <dbReference type="Proteomes" id="UP000550508"/>
    </source>
</evidence>
<sequence length="88" mass="10369">MENAVRVTYMTSASFNQNPSRAKKEANERPVVITDHGEASYVLLRYSEFEANWNKPRTLYEALRDPDAPKTKEFDPERIEFDRRTPKF</sequence>
<dbReference type="SUPFAM" id="SSF143120">
    <property type="entry name" value="YefM-like"/>
    <property type="match status" value="1"/>
</dbReference>
<keyword evidence="3" id="KW-1185">Reference proteome</keyword>
<comment type="caution">
    <text evidence="2">The sequence shown here is derived from an EMBL/GenBank/DDBJ whole genome shotgun (WGS) entry which is preliminary data.</text>
</comment>
<dbReference type="EMBL" id="JABUMX010000007">
    <property type="protein sequence ID" value="NTS33795.1"/>
    <property type="molecule type" value="Genomic_DNA"/>
</dbReference>
<proteinExistence type="inferred from homology"/>
<evidence type="ECO:0000256" key="1">
    <source>
        <dbReference type="ARBA" id="ARBA00009981"/>
    </source>
</evidence>
<dbReference type="AlphaFoldDB" id="A0A849VUY0"/>
<organism evidence="2 3">
    <name type="scientific">Phyllobacterium pellucidum</name>
    <dbReference type="NCBI Taxonomy" id="2740464"/>
    <lineage>
        <taxon>Bacteria</taxon>
        <taxon>Pseudomonadati</taxon>
        <taxon>Pseudomonadota</taxon>
        <taxon>Alphaproteobacteria</taxon>
        <taxon>Hyphomicrobiales</taxon>
        <taxon>Phyllobacteriaceae</taxon>
        <taxon>Phyllobacterium</taxon>
    </lineage>
</organism>
<dbReference type="InterPro" id="IPR036165">
    <property type="entry name" value="YefM-like_sf"/>
</dbReference>
<gene>
    <name evidence="2" type="ORF">HQ945_21280</name>
</gene>
<dbReference type="Proteomes" id="UP000550508">
    <property type="component" value="Unassembled WGS sequence"/>
</dbReference>
<name>A0A849VUY0_9HYPH</name>